<reference evidence="2 3" key="1">
    <citation type="journal article" date="2014" name="Vet. Microbiol.">
        <title>Complete genome sequence analysis of goatpox virus isolated from China shows high variation.</title>
        <authorList>
            <person name="Zeng X."/>
            <person name="Chi X."/>
            <person name="Li W."/>
            <person name="Hao W."/>
            <person name="Li M."/>
            <person name="Huang X."/>
            <person name="Huang Y."/>
            <person name="Rock D.L."/>
            <person name="Luo S."/>
            <person name="Wang S."/>
        </authorList>
    </citation>
    <scope>NUCLEOTIDE SEQUENCE [LARGE SCALE GENOMIC DNA]</scope>
    <source>
        <strain evidence="2">FZ</strain>
    </source>
</reference>
<dbReference type="SUPFAM" id="SSF56436">
    <property type="entry name" value="C-type lectin-like"/>
    <property type="match status" value="1"/>
</dbReference>
<name>A0A075CIF4_9POXV</name>
<dbReference type="Gene3D" id="3.10.100.10">
    <property type="entry name" value="Mannose-Binding Protein A, subunit A"/>
    <property type="match status" value="1"/>
</dbReference>
<accession>A0A075CIF4</accession>
<gene>
    <name evidence="2" type="primary">GTPV118</name>
</gene>
<protein>
    <submittedName>
        <fullName evidence="2">EEV glycoprotein</fullName>
    </submittedName>
</protein>
<feature type="domain" description="C-type lectin" evidence="1">
    <location>
        <begin position="67"/>
        <end position="167"/>
    </location>
</feature>
<dbReference type="InterPro" id="IPR016187">
    <property type="entry name" value="CTDL_fold"/>
</dbReference>
<dbReference type="Pfam" id="PF00059">
    <property type="entry name" value="Lectin_C"/>
    <property type="match status" value="1"/>
</dbReference>
<organism evidence="2 3">
    <name type="scientific">Goatpox virus FZ</name>
    <dbReference type="NCBI Taxonomy" id="1416740"/>
    <lineage>
        <taxon>Viruses</taxon>
        <taxon>Varidnaviria</taxon>
        <taxon>Bamfordvirae</taxon>
        <taxon>Nucleocytoviricota</taxon>
        <taxon>Pokkesviricetes</taxon>
        <taxon>Chitovirales</taxon>
        <taxon>Poxviridae</taxon>
        <taxon>Chordopoxvirinae</taxon>
        <taxon>Capripoxvirus</taxon>
        <taxon>Capripoxvirus goatpox</taxon>
        <taxon>Goatpox virus</taxon>
    </lineage>
</organism>
<proteinExistence type="predicted"/>
<dbReference type="Proteomes" id="UP000134642">
    <property type="component" value="Segment"/>
</dbReference>
<dbReference type="InterPro" id="IPR016186">
    <property type="entry name" value="C-type_lectin-like/link_sf"/>
</dbReference>
<evidence type="ECO:0000259" key="1">
    <source>
        <dbReference type="Pfam" id="PF00059"/>
    </source>
</evidence>
<dbReference type="EMBL" id="KC951854">
    <property type="protein sequence ID" value="AGZ95439.1"/>
    <property type="molecule type" value="Genomic_DNA"/>
</dbReference>
<evidence type="ECO:0000313" key="2">
    <source>
        <dbReference type="EMBL" id="AGZ95439.1"/>
    </source>
</evidence>
<dbReference type="InterPro" id="IPR001304">
    <property type="entry name" value="C-type_lectin-like"/>
</dbReference>
<evidence type="ECO:0000313" key="3">
    <source>
        <dbReference type="Proteomes" id="UP000134642"/>
    </source>
</evidence>
<sequence>MKSLNRQTINKIKRASAPTAVFILVLTIVSSICTAIRYKDELFPNVCNKGWVPYDDSCYLNSKLQLSLYGGVMLCNKYNAKIPNVSIKHLKVISLTYGRQFWYGLVKKKNNIWVDVNSNSTVDMNKNTELSTIKKSSKEDINACYVYNFGQFKNVSCNYVSYIICVKRLYN</sequence>